<keyword evidence="3" id="KW-1185">Reference proteome</keyword>
<protein>
    <recommendedName>
        <fullName evidence="1">O-methyltransferase C-terminal domain-containing protein</fullName>
    </recommendedName>
</protein>
<dbReference type="EMBL" id="BLLB01000002">
    <property type="protein sequence ID" value="GFH02721.1"/>
    <property type="molecule type" value="Genomic_DNA"/>
</dbReference>
<accession>A0A7I9ZNU2</accession>
<evidence type="ECO:0000313" key="2">
    <source>
        <dbReference type="EMBL" id="GFH02721.1"/>
    </source>
</evidence>
<dbReference type="AlphaFoldDB" id="A0A7I9ZNU2"/>
<comment type="caution">
    <text evidence="2">The sequence shown here is derived from an EMBL/GenBank/DDBJ whole genome shotgun (WGS) entry which is preliminary data.</text>
</comment>
<organism evidence="2 3">
    <name type="scientific">Mycolicibacterium hippocampi</name>
    <dbReference type="NCBI Taxonomy" id="659824"/>
    <lineage>
        <taxon>Bacteria</taxon>
        <taxon>Bacillati</taxon>
        <taxon>Actinomycetota</taxon>
        <taxon>Actinomycetes</taxon>
        <taxon>Mycobacteriales</taxon>
        <taxon>Mycobacteriaceae</taxon>
        <taxon>Mycolicibacterium</taxon>
    </lineage>
</organism>
<evidence type="ECO:0000313" key="3">
    <source>
        <dbReference type="Proteomes" id="UP000465304"/>
    </source>
</evidence>
<dbReference type="InterPro" id="IPR029063">
    <property type="entry name" value="SAM-dependent_MTases_sf"/>
</dbReference>
<reference evidence="2 3" key="1">
    <citation type="journal article" date="2019" name="Emerg. Microbes Infect.">
        <title>Comprehensive subspecies identification of 175 nontuberculous mycobacteria species based on 7547 genomic profiles.</title>
        <authorList>
            <person name="Matsumoto Y."/>
            <person name="Kinjo T."/>
            <person name="Motooka D."/>
            <person name="Nabeya D."/>
            <person name="Jung N."/>
            <person name="Uechi K."/>
            <person name="Horii T."/>
            <person name="Iida T."/>
            <person name="Fujita J."/>
            <person name="Nakamura S."/>
        </authorList>
    </citation>
    <scope>NUCLEOTIDE SEQUENCE [LARGE SCALE GENOMIC DNA]</scope>
    <source>
        <strain evidence="2 3">JCM 30996</strain>
    </source>
</reference>
<dbReference type="RefSeq" id="WP_205390391.1">
    <property type="nucleotide sequence ID" value="NZ_BLLB01000002.1"/>
</dbReference>
<dbReference type="SUPFAM" id="SSF53335">
    <property type="entry name" value="S-adenosyl-L-methionine-dependent methyltransferases"/>
    <property type="match status" value="1"/>
</dbReference>
<dbReference type="Proteomes" id="UP000465304">
    <property type="component" value="Unassembled WGS sequence"/>
</dbReference>
<dbReference type="GO" id="GO:0008171">
    <property type="term" value="F:O-methyltransferase activity"/>
    <property type="evidence" value="ECO:0007669"/>
    <property type="project" value="InterPro"/>
</dbReference>
<dbReference type="Pfam" id="PF00891">
    <property type="entry name" value="Methyltransf_2"/>
    <property type="match status" value="1"/>
</dbReference>
<name>A0A7I9ZNU2_9MYCO</name>
<sequence length="70" mass="7868">MSGVPDGGDAYVLESVIHDWHDETALTILRNERTHARTQGECAKLLAQAGFRLDRVVRTATRHRSSRQPI</sequence>
<dbReference type="InterPro" id="IPR001077">
    <property type="entry name" value="COMT_C"/>
</dbReference>
<dbReference type="Gene3D" id="3.40.50.150">
    <property type="entry name" value="Vaccinia Virus protein VP39"/>
    <property type="match status" value="1"/>
</dbReference>
<evidence type="ECO:0000259" key="1">
    <source>
        <dbReference type="Pfam" id="PF00891"/>
    </source>
</evidence>
<gene>
    <name evidence="2" type="ORF">MHIP_32040</name>
</gene>
<feature type="domain" description="O-methyltransferase C-terminal" evidence="1">
    <location>
        <begin position="4"/>
        <end position="41"/>
    </location>
</feature>
<proteinExistence type="predicted"/>